<dbReference type="InterPro" id="IPR029044">
    <property type="entry name" value="Nucleotide-diphossugar_trans"/>
</dbReference>
<evidence type="ECO:0000256" key="11">
    <source>
        <dbReference type="SAM" id="MobiDB-lite"/>
    </source>
</evidence>
<dbReference type="Pfam" id="PF00535">
    <property type="entry name" value="Glycos_transf_2"/>
    <property type="match status" value="1"/>
</dbReference>
<dbReference type="PANTHER" id="PTHR43646:SF2">
    <property type="entry name" value="GLYCOSYLTRANSFERASE 2-LIKE DOMAIN-CONTAINING PROTEIN"/>
    <property type="match status" value="1"/>
</dbReference>
<evidence type="ECO:0000256" key="6">
    <source>
        <dbReference type="ARBA" id="ARBA00023136"/>
    </source>
</evidence>
<dbReference type="RefSeq" id="WP_138184599.1">
    <property type="nucleotide sequence ID" value="NZ_LS992241.1"/>
</dbReference>
<feature type="domain" description="Glycosyltransferase 2-like" evidence="12">
    <location>
        <begin position="39"/>
        <end position="143"/>
    </location>
</feature>
<comment type="pathway">
    <text evidence="8">Carotenoid biosynthesis; staphyloxanthin biosynthesis; staphyloxanthin from farnesyl diphosphate: step 4/5.</text>
</comment>
<evidence type="ECO:0000256" key="8">
    <source>
        <dbReference type="ARBA" id="ARBA00037904"/>
    </source>
</evidence>
<comment type="function">
    <text evidence="7">Catalyzes the glycosylation of 4,4'-diaponeurosporenoate, i.e. the esterification of glucose at the C1'' position with the carboxyl group of 4,4'-diaponeurosporenic acid, to form glycosyl-4,4'-diaponeurosporenoate. This is a step in the biosynthesis of staphyloxanthin, an orange pigment present in most staphylococci strains.</text>
</comment>
<keyword evidence="2" id="KW-1003">Cell membrane</keyword>
<accession>A0A383R6J9</accession>
<evidence type="ECO:0000256" key="2">
    <source>
        <dbReference type="ARBA" id="ARBA00022475"/>
    </source>
</evidence>
<dbReference type="Gene3D" id="3.90.550.10">
    <property type="entry name" value="Spore Coat Polysaccharide Biosynthesis Protein SpsA, Chain A"/>
    <property type="match status" value="1"/>
</dbReference>
<evidence type="ECO:0000259" key="12">
    <source>
        <dbReference type="Pfam" id="PF00535"/>
    </source>
</evidence>
<feature type="region of interest" description="Disordered" evidence="11">
    <location>
        <begin position="1"/>
        <end position="25"/>
    </location>
</feature>
<keyword evidence="5" id="KW-0125">Carotenoid biosynthesis</keyword>
<proteinExistence type="inferred from homology"/>
<dbReference type="CDD" id="cd00761">
    <property type="entry name" value="Glyco_tranf_GTA_type"/>
    <property type="match status" value="1"/>
</dbReference>
<keyword evidence="4 13" id="KW-0808">Transferase</keyword>
<evidence type="ECO:0000313" key="13">
    <source>
        <dbReference type="EMBL" id="SYX82154.1"/>
    </source>
</evidence>
<evidence type="ECO:0000313" key="14">
    <source>
        <dbReference type="Proteomes" id="UP000304148"/>
    </source>
</evidence>
<evidence type="ECO:0000256" key="10">
    <source>
        <dbReference type="ARBA" id="ARBA00040345"/>
    </source>
</evidence>
<gene>
    <name evidence="13" type="ORF">PBLR_10574</name>
</gene>
<evidence type="ECO:0000256" key="9">
    <source>
        <dbReference type="ARBA" id="ARBA00038120"/>
    </source>
</evidence>
<reference evidence="14" key="1">
    <citation type="submission" date="2018-08" db="EMBL/GenBank/DDBJ databases">
        <authorList>
            <person name="Chevrot R."/>
        </authorList>
    </citation>
    <scope>NUCLEOTIDE SEQUENCE [LARGE SCALE GENOMIC DNA]</scope>
</reference>
<dbReference type="GO" id="GO:0005886">
    <property type="term" value="C:plasma membrane"/>
    <property type="evidence" value="ECO:0007669"/>
    <property type="project" value="UniProtKB-SubCell"/>
</dbReference>
<dbReference type="GO" id="GO:0016117">
    <property type="term" value="P:carotenoid biosynthetic process"/>
    <property type="evidence" value="ECO:0007669"/>
    <property type="project" value="UniProtKB-KW"/>
</dbReference>
<keyword evidence="3" id="KW-0328">Glycosyltransferase</keyword>
<evidence type="ECO:0000256" key="5">
    <source>
        <dbReference type="ARBA" id="ARBA00022746"/>
    </source>
</evidence>
<dbReference type="GO" id="GO:0016757">
    <property type="term" value="F:glycosyltransferase activity"/>
    <property type="evidence" value="ECO:0007669"/>
    <property type="project" value="UniProtKB-KW"/>
</dbReference>
<evidence type="ECO:0000256" key="3">
    <source>
        <dbReference type="ARBA" id="ARBA00022676"/>
    </source>
</evidence>
<dbReference type="InterPro" id="IPR001173">
    <property type="entry name" value="Glyco_trans_2-like"/>
</dbReference>
<evidence type="ECO:0000256" key="1">
    <source>
        <dbReference type="ARBA" id="ARBA00004236"/>
    </source>
</evidence>
<dbReference type="PANTHER" id="PTHR43646">
    <property type="entry name" value="GLYCOSYLTRANSFERASE"/>
    <property type="match status" value="1"/>
</dbReference>
<dbReference type="SUPFAM" id="SSF53448">
    <property type="entry name" value="Nucleotide-diphospho-sugar transferases"/>
    <property type="match status" value="1"/>
</dbReference>
<comment type="subcellular location">
    <subcellularLocation>
        <location evidence="1">Cell membrane</location>
    </subcellularLocation>
</comment>
<dbReference type="EMBL" id="LS992241">
    <property type="protein sequence ID" value="SYX82154.1"/>
    <property type="molecule type" value="Genomic_DNA"/>
</dbReference>
<comment type="similarity">
    <text evidence="9">Belongs to the glycosyltransferase 2 family. CrtQ subfamily.</text>
</comment>
<evidence type="ECO:0000256" key="4">
    <source>
        <dbReference type="ARBA" id="ARBA00022679"/>
    </source>
</evidence>
<protein>
    <recommendedName>
        <fullName evidence="10">4,4'-diaponeurosporenoate glycosyltransferase</fullName>
    </recommendedName>
</protein>
<organism evidence="13 14">
    <name type="scientific">Paenibacillus alvei</name>
    <name type="common">Bacillus alvei</name>
    <dbReference type="NCBI Taxonomy" id="44250"/>
    <lineage>
        <taxon>Bacteria</taxon>
        <taxon>Bacillati</taxon>
        <taxon>Bacillota</taxon>
        <taxon>Bacilli</taxon>
        <taxon>Bacillales</taxon>
        <taxon>Paenibacillaceae</taxon>
        <taxon>Paenibacillus</taxon>
    </lineage>
</organism>
<keyword evidence="6" id="KW-0472">Membrane</keyword>
<evidence type="ECO:0000256" key="7">
    <source>
        <dbReference type="ARBA" id="ARBA00037281"/>
    </source>
</evidence>
<dbReference type="Proteomes" id="UP000304148">
    <property type="component" value="Chromosome"/>
</dbReference>
<name>A0A383R6J9_PAEAL</name>
<dbReference type="AlphaFoldDB" id="A0A383R6J9"/>
<sequence>MRRVKLRRRRLRSTKKRKRRVRRWSPKIKIPAHSHPVLSVIIPVLNERRTLSKVIEQASRVHPRTEVIVVSNGSTDGSDRIAESMGARVLRYDQPLGHDIGRTVGAQAARGDILLFVDGDMVIASSKLRPYLRKVEEGKDIVLNDYSGPVNRHEVHQVVLAKHALNALLSRPDLKGASMTAVPHAISRRGLEVIGADALSVPPLAQAMAINKGLAVTTAPSIDVGKLNRIRTKGHIADPLEQLINDDHMRAVCWLLEQAGDRGGHTDLTRQRWRVN</sequence>